<feature type="region of interest" description="Disordered" evidence="9">
    <location>
        <begin position="572"/>
        <end position="615"/>
    </location>
</feature>
<keyword evidence="5 10" id="KW-1133">Transmembrane helix</keyword>
<feature type="compositionally biased region" description="Polar residues" evidence="9">
    <location>
        <begin position="572"/>
        <end position="581"/>
    </location>
</feature>
<feature type="region of interest" description="Disordered" evidence="9">
    <location>
        <begin position="621"/>
        <end position="640"/>
    </location>
</feature>
<evidence type="ECO:0000256" key="3">
    <source>
        <dbReference type="ARBA" id="ARBA00022692"/>
    </source>
</evidence>
<keyword evidence="8 10" id="KW-0472">Membrane</keyword>
<dbReference type="Pfam" id="PF15413">
    <property type="entry name" value="PH_11"/>
    <property type="match status" value="1"/>
</dbReference>
<proteinExistence type="predicted"/>
<comment type="subcellular location">
    <subcellularLocation>
        <location evidence="1">Endoplasmic reticulum membrane</location>
    </subcellularLocation>
</comment>
<feature type="compositionally biased region" description="Basic and acidic residues" evidence="9">
    <location>
        <begin position="789"/>
        <end position="798"/>
    </location>
</feature>
<dbReference type="InterPro" id="IPR058801">
    <property type="entry name" value="PDZD8_N"/>
</dbReference>
<feature type="compositionally biased region" description="Low complexity" evidence="9">
    <location>
        <begin position="582"/>
        <end position="591"/>
    </location>
</feature>
<evidence type="ECO:0000256" key="8">
    <source>
        <dbReference type="ARBA" id="ARBA00023136"/>
    </source>
</evidence>
<dbReference type="Pfam" id="PF26547">
    <property type="entry name" value="PDZD8_N"/>
    <property type="match status" value="1"/>
</dbReference>
<evidence type="ECO:0000259" key="11">
    <source>
        <dbReference type="PROSITE" id="PS51847"/>
    </source>
</evidence>
<protein>
    <submittedName>
        <fullName evidence="12">Putative PH domain-containing protein</fullName>
    </submittedName>
</protein>
<keyword evidence="2" id="KW-0813">Transport</keyword>
<keyword evidence="6" id="KW-0445">Lipid transport</keyword>
<feature type="domain" description="SMP-LTD" evidence="11">
    <location>
        <begin position="269"/>
        <end position="462"/>
    </location>
</feature>
<evidence type="ECO:0000256" key="4">
    <source>
        <dbReference type="ARBA" id="ARBA00022824"/>
    </source>
</evidence>
<feature type="region of interest" description="Disordered" evidence="9">
    <location>
        <begin position="732"/>
        <end position="825"/>
    </location>
</feature>
<sequence length="906" mass="101761">MGSLYGYLLVYMIGCFSLPLVLIATLFIHAYLVFPTQCAVHRKFRESLTLPSDDVDLINRSRKYVDEKLQSRDCDDSEVAAGYFAVSRDYIPGGINGRPPERITPMGSTPVSAPIQNVYKSVYRSIFERKPAGLLTEKSSSKPQKKGNNVFYIVLRHGHLMLFDDEKQLEVRHVVSLEHYDVSIYSGGDEIPEGELFIKRNAICLSRRKDLIESVPDGQISKPFYLFSDNCSDKEDFYLAILHNQEKQPKPLQYDFKDIITLVQKLHSSEEHVNTRWINAIIGRIFLALYKTSEVENFFRSKIKKKISRVKTPSFLSKIVLQNIDMGESAPIITNPKLKELTVNGELIVEADLRYSGNFRVEVATTARIDLGTRFKAREVNLVLAVNLKRIEGHFLLKIKPPPSNRFWMCFQTQPKIDMTIEPIVSSRQITYTLILRQIENRIKEVVAESLVFPHWDDSPFFGTENKNIRGGIWAKSCDYEKVQIENHKTADLEARPPERYTDAASNDDEDDIPRVESEEPTIFINESDMSSKTTSTCSSSSLNRRKRSSVLSLTSHESYESLVKVENLLNTNPKSQNPLRSGSFPSSSSPIVRTDNTTADAFKNTPNSDHSHTSTAFSALSQMSSSLNSSSGSSPPILRSEKPEIRHVNNNLADSYDLQGTISLNNVSSSSKSEKSETNISINNIQRSRRHHSTSSFGNSSTTEIKRISLVTMTNAAATATKWGWGALQRSTDQKNENKPENNSPSLLVMGRGQPLPPPGIPLPPPSRKSKMAITPAPKRKILPPPEITERSEDKKLAYSTVTNYQKSPPLPPLFAGKRGPETSKAINKRESNGLLRIPAPSVDSDEVCIEDTDGLSADLRNTPRKKESIDQMFLGSIEDEDQIIPSWIATPERDETVRSRFLGE</sequence>
<dbReference type="EMBL" id="MCBS01021420">
    <property type="protein sequence ID" value="RKF78121.1"/>
    <property type="molecule type" value="Genomic_DNA"/>
</dbReference>
<dbReference type="Proteomes" id="UP000285326">
    <property type="component" value="Unassembled WGS sequence"/>
</dbReference>
<comment type="caution">
    <text evidence="12">The sequence shown here is derived from an EMBL/GenBank/DDBJ whole genome shotgun (WGS) entry which is preliminary data.</text>
</comment>
<dbReference type="GO" id="GO:0005789">
    <property type="term" value="C:endoplasmic reticulum membrane"/>
    <property type="evidence" value="ECO:0007669"/>
    <property type="project" value="UniProtKB-SubCell"/>
</dbReference>
<dbReference type="PANTHER" id="PTHR13466">
    <property type="entry name" value="TEX2 PROTEIN-RELATED"/>
    <property type="match status" value="1"/>
</dbReference>
<dbReference type="PANTHER" id="PTHR13466:SF19">
    <property type="entry name" value="NUCLEUS-VACUOLE JUNCTION PROTEIN 2"/>
    <property type="match status" value="1"/>
</dbReference>
<evidence type="ECO:0000313" key="12">
    <source>
        <dbReference type="EMBL" id="RKF78121.1"/>
    </source>
</evidence>
<keyword evidence="4" id="KW-0256">Endoplasmic reticulum</keyword>
<gene>
    <name evidence="12" type="ORF">GcM1_214056</name>
</gene>
<name>A0A420IUC2_9PEZI</name>
<dbReference type="PROSITE" id="PS51847">
    <property type="entry name" value="SMP"/>
    <property type="match status" value="1"/>
</dbReference>
<keyword evidence="7" id="KW-0446">Lipid-binding</keyword>
<keyword evidence="3 10" id="KW-0812">Transmembrane</keyword>
<evidence type="ECO:0000256" key="1">
    <source>
        <dbReference type="ARBA" id="ARBA00004586"/>
    </source>
</evidence>
<evidence type="ECO:0000256" key="10">
    <source>
        <dbReference type="SAM" id="Phobius"/>
    </source>
</evidence>
<accession>A0A420IUC2</accession>
<evidence type="ECO:0000256" key="9">
    <source>
        <dbReference type="SAM" id="MobiDB-lite"/>
    </source>
</evidence>
<feature type="compositionally biased region" description="Polar residues" evidence="9">
    <location>
        <begin position="595"/>
        <end position="609"/>
    </location>
</feature>
<feature type="compositionally biased region" description="Pro residues" evidence="9">
    <location>
        <begin position="756"/>
        <end position="768"/>
    </location>
</feature>
<feature type="region of interest" description="Disordered" evidence="9">
    <location>
        <begin position="494"/>
        <end position="515"/>
    </location>
</feature>
<feature type="region of interest" description="Disordered" evidence="9">
    <location>
        <begin position="668"/>
        <end position="702"/>
    </location>
</feature>
<dbReference type="GO" id="GO:0015914">
    <property type="term" value="P:phospholipid transport"/>
    <property type="evidence" value="ECO:0007669"/>
    <property type="project" value="TreeGrafter"/>
</dbReference>
<feature type="compositionally biased region" description="Low complexity" evidence="9">
    <location>
        <begin position="529"/>
        <end position="543"/>
    </location>
</feature>
<dbReference type="InterPro" id="IPR031468">
    <property type="entry name" value="SMP_LBD"/>
</dbReference>
<evidence type="ECO:0000313" key="13">
    <source>
        <dbReference type="Proteomes" id="UP000285326"/>
    </source>
</evidence>
<dbReference type="GO" id="GO:0032865">
    <property type="term" value="C:ERMES complex"/>
    <property type="evidence" value="ECO:0007669"/>
    <property type="project" value="TreeGrafter"/>
</dbReference>
<dbReference type="CDD" id="cd21675">
    <property type="entry name" value="SMP_TEX2"/>
    <property type="match status" value="1"/>
</dbReference>
<dbReference type="AlphaFoldDB" id="A0A420IUC2"/>
<evidence type="ECO:0000256" key="5">
    <source>
        <dbReference type="ARBA" id="ARBA00022989"/>
    </source>
</evidence>
<feature type="transmembrane region" description="Helical" evidence="10">
    <location>
        <begin position="7"/>
        <end position="34"/>
    </location>
</feature>
<evidence type="ECO:0000256" key="6">
    <source>
        <dbReference type="ARBA" id="ARBA00023055"/>
    </source>
</evidence>
<feature type="region of interest" description="Disordered" evidence="9">
    <location>
        <begin position="529"/>
        <end position="554"/>
    </location>
</feature>
<dbReference type="GO" id="GO:1990456">
    <property type="term" value="P:mitochondrion-endoplasmic reticulum membrane tethering"/>
    <property type="evidence" value="ECO:0007669"/>
    <property type="project" value="TreeGrafter"/>
</dbReference>
<evidence type="ECO:0000256" key="2">
    <source>
        <dbReference type="ARBA" id="ARBA00022448"/>
    </source>
</evidence>
<reference evidence="12 13" key="1">
    <citation type="journal article" date="2018" name="BMC Genomics">
        <title>Comparative genome analyses reveal sequence features reflecting distinct modes of host-adaptation between dicot and monocot powdery mildew.</title>
        <authorList>
            <person name="Wu Y."/>
            <person name="Ma X."/>
            <person name="Pan Z."/>
            <person name="Kale S.D."/>
            <person name="Song Y."/>
            <person name="King H."/>
            <person name="Zhang Q."/>
            <person name="Presley C."/>
            <person name="Deng X."/>
            <person name="Wei C.I."/>
            <person name="Xiao S."/>
        </authorList>
    </citation>
    <scope>NUCLEOTIDE SEQUENCE [LARGE SCALE GENOMIC DNA]</scope>
    <source>
        <strain evidence="12">UMSG1</strain>
    </source>
</reference>
<evidence type="ECO:0000256" key="7">
    <source>
        <dbReference type="ARBA" id="ARBA00023121"/>
    </source>
</evidence>
<feature type="compositionally biased region" description="Low complexity" evidence="9">
    <location>
        <begin position="621"/>
        <end position="639"/>
    </location>
</feature>
<organism evidence="12 13">
    <name type="scientific">Golovinomyces cichoracearum</name>
    <dbReference type="NCBI Taxonomy" id="62708"/>
    <lineage>
        <taxon>Eukaryota</taxon>
        <taxon>Fungi</taxon>
        <taxon>Dikarya</taxon>
        <taxon>Ascomycota</taxon>
        <taxon>Pezizomycotina</taxon>
        <taxon>Leotiomycetes</taxon>
        <taxon>Erysiphales</taxon>
        <taxon>Erysiphaceae</taxon>
        <taxon>Golovinomyces</taxon>
    </lineage>
</organism>
<dbReference type="GO" id="GO:0008289">
    <property type="term" value="F:lipid binding"/>
    <property type="evidence" value="ECO:0007669"/>
    <property type="project" value="UniProtKB-KW"/>
</dbReference>